<keyword evidence="2" id="KW-1185">Reference proteome</keyword>
<evidence type="ECO:0000313" key="2">
    <source>
        <dbReference type="Proteomes" id="UP001597199"/>
    </source>
</evidence>
<evidence type="ECO:0000313" key="1">
    <source>
        <dbReference type="EMBL" id="MFD1399272.1"/>
    </source>
</evidence>
<dbReference type="SUPFAM" id="SSF53474">
    <property type="entry name" value="alpha/beta-Hydrolases"/>
    <property type="match status" value="1"/>
</dbReference>
<dbReference type="InterPro" id="IPR029058">
    <property type="entry name" value="AB_hydrolase_fold"/>
</dbReference>
<name>A0ABW4BFI8_9LACO</name>
<gene>
    <name evidence="1" type="ORF">ACFQ41_08105</name>
</gene>
<dbReference type="EMBL" id="JBHTOA010000031">
    <property type="protein sequence ID" value="MFD1399272.1"/>
    <property type="molecule type" value="Genomic_DNA"/>
</dbReference>
<dbReference type="GO" id="GO:0016787">
    <property type="term" value="F:hydrolase activity"/>
    <property type="evidence" value="ECO:0007669"/>
    <property type="project" value="UniProtKB-KW"/>
</dbReference>
<comment type="caution">
    <text evidence="1">The sequence shown here is derived from an EMBL/GenBank/DDBJ whole genome shotgun (WGS) entry which is preliminary data.</text>
</comment>
<proteinExistence type="predicted"/>
<dbReference type="Proteomes" id="UP001597199">
    <property type="component" value="Unassembled WGS sequence"/>
</dbReference>
<reference evidence="2" key="1">
    <citation type="journal article" date="2019" name="Int. J. Syst. Evol. Microbiol.">
        <title>The Global Catalogue of Microorganisms (GCM) 10K type strain sequencing project: providing services to taxonomists for standard genome sequencing and annotation.</title>
        <authorList>
            <consortium name="The Broad Institute Genomics Platform"/>
            <consortium name="The Broad Institute Genome Sequencing Center for Infectious Disease"/>
            <person name="Wu L."/>
            <person name="Ma J."/>
        </authorList>
    </citation>
    <scope>NUCLEOTIDE SEQUENCE [LARGE SCALE GENOMIC DNA]</scope>
    <source>
        <strain evidence="2">CCM 9110</strain>
    </source>
</reference>
<keyword evidence="1" id="KW-0378">Hydrolase</keyword>
<dbReference type="RefSeq" id="WP_204118091.1">
    <property type="nucleotide sequence ID" value="NZ_BOLV01000002.1"/>
</dbReference>
<sequence length="198" mass="21400">MRHERFQAGAADQPTLLLLHGTGGTEDDLMPIGHFLAPRANLLSLRGQVTTQGRTQFFASSADAAAIETQVSWLAETVQARCGQYQLNPQMVIPVGYSNGADFALAALGVASPFPAAVLLHPTTPLPLKLQLAGKALWASHGTHDDKVSAGNFADLTQQIRASGGQLTVFQHDQRHNLNITELRQAKAWLTHFMEVTQ</sequence>
<organism evidence="1 2">
    <name type="scientific">Lacticaseibacillus suilingensis</name>
    <dbReference type="NCBI Taxonomy" id="2799577"/>
    <lineage>
        <taxon>Bacteria</taxon>
        <taxon>Bacillati</taxon>
        <taxon>Bacillota</taxon>
        <taxon>Bacilli</taxon>
        <taxon>Lactobacillales</taxon>
        <taxon>Lactobacillaceae</taxon>
        <taxon>Lacticaseibacillus</taxon>
    </lineage>
</organism>
<dbReference type="Gene3D" id="3.40.50.1820">
    <property type="entry name" value="alpha/beta hydrolase"/>
    <property type="match status" value="1"/>
</dbReference>
<accession>A0ABW4BFI8</accession>
<protein>
    <submittedName>
        <fullName evidence="1">Alpha/beta hydrolase</fullName>
    </submittedName>
</protein>